<evidence type="ECO:0000256" key="1">
    <source>
        <dbReference type="ARBA" id="ARBA00004123"/>
    </source>
</evidence>
<dbReference type="STRING" id="2711.A0A067F409"/>
<dbReference type="AlphaFoldDB" id="A0A067F409"/>
<feature type="region of interest" description="Disordered" evidence="4">
    <location>
        <begin position="344"/>
        <end position="370"/>
    </location>
</feature>
<dbReference type="InterPro" id="IPR028386">
    <property type="entry name" value="CENP-C/Mif2/cnp3"/>
</dbReference>
<dbReference type="GO" id="GO:0051382">
    <property type="term" value="P:kinetochore assembly"/>
    <property type="evidence" value="ECO:0000318"/>
    <property type="project" value="GO_Central"/>
</dbReference>
<reference evidence="5 6" key="1">
    <citation type="submission" date="2014-04" db="EMBL/GenBank/DDBJ databases">
        <authorList>
            <consortium name="International Citrus Genome Consortium"/>
            <person name="Gmitter F."/>
            <person name="Chen C."/>
            <person name="Farmerie W."/>
            <person name="Harkins T."/>
            <person name="Desany B."/>
            <person name="Mohiuddin M."/>
            <person name="Kodira C."/>
            <person name="Borodovsky M."/>
            <person name="Lomsadze A."/>
            <person name="Burns P."/>
            <person name="Jenkins J."/>
            <person name="Prochnik S."/>
            <person name="Shu S."/>
            <person name="Chapman J."/>
            <person name="Pitluck S."/>
            <person name="Schmutz J."/>
            <person name="Rokhsar D."/>
        </authorList>
    </citation>
    <scope>NUCLEOTIDE SEQUENCE</scope>
</reference>
<keyword evidence="3" id="KW-0539">Nucleus</keyword>
<name>A0A067F409_CITSI</name>
<accession>A0A067F409</accession>
<dbReference type="eggNOG" id="ENOG502QR44">
    <property type="taxonomic scope" value="Eukaryota"/>
</dbReference>
<evidence type="ECO:0000256" key="3">
    <source>
        <dbReference type="ARBA" id="ARBA00023242"/>
    </source>
</evidence>
<feature type="compositionally biased region" description="Basic and acidic residues" evidence="4">
    <location>
        <begin position="755"/>
        <end position="768"/>
    </location>
</feature>
<evidence type="ECO:0000256" key="4">
    <source>
        <dbReference type="SAM" id="MobiDB-lite"/>
    </source>
</evidence>
<dbReference type="GO" id="GO:0005634">
    <property type="term" value="C:nucleus"/>
    <property type="evidence" value="ECO:0007669"/>
    <property type="project" value="UniProtKB-SubCell"/>
</dbReference>
<sequence length="868" mass="94911">MPTRTSNLDDPLEGFSGLMLFPRTLATVGIAPRPLDPNDLQSASNLLKSVPLQSPNELLEQGRAIVHSSSGISRCEIPSFVTLKDQNNVAAAKVTDNPQERRPGLGRKRARFSLKPKSSQPTVKLEPSFDIDKLKDPEEFFMAYEKFENAKREIEKQTGGVTDWSKLNPSMAPRPRRQGILGRRSVTYKHRYSNDISSQEIFENVKHERTKAIVASQGTFEENILSDSNYNVQEETAHASVGSQEMELGDAALQESELVGSETKKEKRVSELLDELVTGEDEELDEDGAVALLQEQLQIKPIVLGKLCLPDLHVARRIDLKASGADVPKHRNPLSDIQNLVKGMSSRTPKKRKSAESSVHCLSSPTPPRSPLGSIIALKKHILQSNLSLDAFSAHDIDQSPARNASPFANPGKQIDEVNMEKELSISPKLKSPMIEGNGIADVAASLPVVDMGNATCSSEKTVNDNLSRLDSGVDVASNGFLADVVDSVGVSCLHNKVVSETSGRPVANTGVQTNEQTELNDKVKDVLEAVDPILEDLNLGDSTAKKLKSTQNELDPASRDVVEDYTIDGPSKTADAGSEGLQQHNEVNSVQPDLSMEDSTAEKLNSTQTEFDKTSHDVVEDHEIDGPSKPAVTGPEGLQQHNEVNFVQPELNMEDTTAQKLNSTRTELDQTSSDVAEDIATDGPAKTADTGPQGPHHNEVNSVQHDLNMEDSPAKTLNSAQTVLDQTSRDVVDDCTIDVPAKTADAGPQQYNEEVERSTREPSDKRSKIISHARIKGKREVATRRQSLAASGTSWESGVRRSTRIRSRPLEYWKGERFLYGRVHESLTTVIGIKYESPGNADGKPGIKVKSFVSDEYKDLVELAARF</sequence>
<keyword evidence="6" id="KW-1185">Reference proteome</keyword>
<dbReference type="GO" id="GO:0051315">
    <property type="term" value="P:attachment of mitotic spindle microtubules to kinetochore"/>
    <property type="evidence" value="ECO:0000318"/>
    <property type="project" value="GO_Central"/>
</dbReference>
<dbReference type="GO" id="GO:0051455">
    <property type="term" value="P:spindle attachment to meiosis I kinetochore"/>
    <property type="evidence" value="ECO:0000318"/>
    <property type="project" value="GO_Central"/>
</dbReference>
<organism evidence="5 6">
    <name type="scientific">Citrus sinensis</name>
    <name type="common">Sweet orange</name>
    <name type="synonym">Citrus aurantium var. sinensis</name>
    <dbReference type="NCBI Taxonomy" id="2711"/>
    <lineage>
        <taxon>Eukaryota</taxon>
        <taxon>Viridiplantae</taxon>
        <taxon>Streptophyta</taxon>
        <taxon>Embryophyta</taxon>
        <taxon>Tracheophyta</taxon>
        <taxon>Spermatophyta</taxon>
        <taxon>Magnoliopsida</taxon>
        <taxon>eudicotyledons</taxon>
        <taxon>Gunneridae</taxon>
        <taxon>Pentapetalae</taxon>
        <taxon>rosids</taxon>
        <taxon>malvids</taxon>
        <taxon>Sapindales</taxon>
        <taxon>Rutaceae</taxon>
        <taxon>Aurantioideae</taxon>
        <taxon>Citrus</taxon>
    </lineage>
</organism>
<dbReference type="PANTHER" id="PTHR16684:SF11">
    <property type="entry name" value="CENTROMERE PROTEIN C"/>
    <property type="match status" value="1"/>
</dbReference>
<protein>
    <recommendedName>
        <fullName evidence="7">Centromere protein C/Mif2/cnp3</fullName>
    </recommendedName>
</protein>
<gene>
    <name evidence="5" type="ORF">CISIN_1g043062mg</name>
</gene>
<dbReference type="Proteomes" id="UP000027120">
    <property type="component" value="Unassembled WGS sequence"/>
</dbReference>
<feature type="region of interest" description="Disordered" evidence="4">
    <location>
        <begin position="682"/>
        <end position="701"/>
    </location>
</feature>
<evidence type="ECO:0000313" key="6">
    <source>
        <dbReference type="Proteomes" id="UP000027120"/>
    </source>
</evidence>
<feature type="region of interest" description="Disordered" evidence="4">
    <location>
        <begin position="749"/>
        <end position="768"/>
    </location>
</feature>
<evidence type="ECO:0000313" key="5">
    <source>
        <dbReference type="EMBL" id="KDO58182.1"/>
    </source>
</evidence>
<dbReference type="GO" id="GO:0000776">
    <property type="term" value="C:kinetochore"/>
    <property type="evidence" value="ECO:0007669"/>
    <property type="project" value="InterPro"/>
</dbReference>
<dbReference type="EMBL" id="KK784952">
    <property type="protein sequence ID" value="KDO58182.1"/>
    <property type="molecule type" value="Genomic_DNA"/>
</dbReference>
<dbReference type="PaxDb" id="2711-XP_006465447.1"/>
<proteinExistence type="inferred from homology"/>
<feature type="region of interest" description="Disordered" evidence="4">
    <location>
        <begin position="590"/>
        <end position="617"/>
    </location>
</feature>
<evidence type="ECO:0008006" key="7">
    <source>
        <dbReference type="Google" id="ProtNLM"/>
    </source>
</evidence>
<dbReference type="PANTHER" id="PTHR16684">
    <property type="entry name" value="CENTROMERE PROTEIN C"/>
    <property type="match status" value="1"/>
</dbReference>
<evidence type="ECO:0000256" key="2">
    <source>
        <dbReference type="ARBA" id="ARBA00010291"/>
    </source>
</evidence>
<comment type="subcellular location">
    <subcellularLocation>
        <location evidence="1">Nucleus</location>
    </subcellularLocation>
</comment>
<dbReference type="GO" id="GO:0019237">
    <property type="term" value="F:centromeric DNA binding"/>
    <property type="evidence" value="ECO:0000318"/>
    <property type="project" value="GO_Central"/>
</dbReference>
<comment type="similarity">
    <text evidence="2">Belongs to the CENP-C/MIF2 family.</text>
</comment>